<sequence length="564" mass="62933">MANQIAPLPDSFAKRVLAGRERRIKAQSGTEGLRAGNQWLVAQVSRLDRFALDLSASDDDIRAFAVECIDDVRSFLSALVVSDRSAVLRQLDDYAYRRAGFRWPSGAPLAAVTARMTDAGWWRRMLRKHIGRGVDQSARELGMVHRRAGLYCADETVRWHADQTRRNRMMLEGQEAVNQFGDTFGLDELADKGLAKAANRRADLMVRIRGFEDYAREHGHVGIFITWTAPSAYHPRTADGRANPRYIDGSTPRDAHALISRQWDKARAKLGHMGIHRYGFRVVEPHHDGTPHWHMLVFVAPENLDALVSVLAKYARAPEPQEMTTPAARRARFDFKLIDWKRGSAAGYIAKYIAKNIDGCGEAGPVGDDFEASGAQSTADTSARVRAWASRWGIRQFQQIGGPSVTGYRELRRLRHLTADGIPTDFHQVLQAANDGQWHHYVTGCGGIDTPRAERPLQLARHDAGRLNRYGEAAAPELIGVEWKGALVETRLYQWEIRKKAPQEAGKAGAARAPWTRVNNCTRTKSVHSRFSVIDGKSGGDPVFPPSLTTPHQHARASVHAHRH</sequence>
<feature type="compositionally biased region" description="Basic residues" evidence="7">
    <location>
        <begin position="553"/>
        <end position="564"/>
    </location>
</feature>
<evidence type="ECO:0000259" key="8">
    <source>
        <dbReference type="Pfam" id="PF05840"/>
    </source>
</evidence>
<dbReference type="InterPro" id="IPR008766">
    <property type="entry name" value="Replication_gene_A-like"/>
</dbReference>
<evidence type="ECO:0000256" key="6">
    <source>
        <dbReference type="ARBA" id="ARBA00022801"/>
    </source>
</evidence>
<evidence type="ECO:0000256" key="4">
    <source>
        <dbReference type="ARBA" id="ARBA00022722"/>
    </source>
</evidence>
<evidence type="ECO:0000256" key="2">
    <source>
        <dbReference type="ARBA" id="ARBA00009260"/>
    </source>
</evidence>
<name>A0A944D8T2_DENI1</name>
<accession>A0A944D8T2</accession>
<reference evidence="10" key="1">
    <citation type="journal article" date="2022" name="ISME J.">
        <title>Genetic and phylogenetic analysis of dissimilatory iodate-reducing bacteria identifies potential niches across the world's oceans.</title>
        <authorList>
            <person name="Reyes-Umana V."/>
            <person name="Henning Z."/>
            <person name="Lee K."/>
            <person name="Barnum T.P."/>
            <person name="Coates J.D."/>
        </authorList>
    </citation>
    <scope>NUCLEOTIDE SEQUENCE [LARGE SCALE GENOMIC DNA]</scope>
    <source>
        <strain evidence="10">IR12</strain>
    </source>
</reference>
<dbReference type="Proteomes" id="UP000694660">
    <property type="component" value="Unassembled WGS sequence"/>
</dbReference>
<keyword evidence="3" id="KW-0235">DNA replication</keyword>
<evidence type="ECO:0000256" key="5">
    <source>
        <dbReference type="ARBA" id="ARBA00022759"/>
    </source>
</evidence>
<comment type="function">
    <text evidence="1">Possible endonuclease which induces a single-strand cut and initiates DNA replication.</text>
</comment>
<dbReference type="EMBL" id="JAEKFT010000013">
    <property type="protein sequence ID" value="MBT0962054.1"/>
    <property type="molecule type" value="Genomic_DNA"/>
</dbReference>
<evidence type="ECO:0000256" key="3">
    <source>
        <dbReference type="ARBA" id="ARBA00022705"/>
    </source>
</evidence>
<evidence type="ECO:0000313" key="10">
    <source>
        <dbReference type="Proteomes" id="UP000694660"/>
    </source>
</evidence>
<protein>
    <submittedName>
        <fullName evidence="9">Replication endonuclease</fullName>
    </submittedName>
</protein>
<keyword evidence="10" id="KW-1185">Reference proteome</keyword>
<comment type="caution">
    <text evidence="9">The sequence shown here is derived from an EMBL/GenBank/DDBJ whole genome shotgun (WGS) entry which is preliminary data.</text>
</comment>
<keyword evidence="5 9" id="KW-0255">Endonuclease</keyword>
<dbReference type="GO" id="GO:0006260">
    <property type="term" value="P:DNA replication"/>
    <property type="evidence" value="ECO:0007669"/>
    <property type="project" value="UniProtKB-KW"/>
</dbReference>
<gene>
    <name evidence="9" type="ORF">I8J34_12815</name>
</gene>
<dbReference type="AlphaFoldDB" id="A0A944D8T2"/>
<dbReference type="Pfam" id="PF05840">
    <property type="entry name" value="Phage_GPA"/>
    <property type="match status" value="1"/>
</dbReference>
<evidence type="ECO:0000256" key="7">
    <source>
        <dbReference type="SAM" id="MobiDB-lite"/>
    </source>
</evidence>
<evidence type="ECO:0000313" key="9">
    <source>
        <dbReference type="EMBL" id="MBT0962054.1"/>
    </source>
</evidence>
<proteinExistence type="inferred from homology"/>
<evidence type="ECO:0000256" key="1">
    <source>
        <dbReference type="ARBA" id="ARBA00003293"/>
    </source>
</evidence>
<comment type="similarity">
    <text evidence="2">Belongs to the phage GPA family.</text>
</comment>
<feature type="region of interest" description="Disordered" evidence="7">
    <location>
        <begin position="533"/>
        <end position="564"/>
    </location>
</feature>
<keyword evidence="6" id="KW-0378">Hydrolase</keyword>
<organism evidence="9 10">
    <name type="scientific">Denitromonas iodatirespirans</name>
    <dbReference type="NCBI Taxonomy" id="2795389"/>
    <lineage>
        <taxon>Bacteria</taxon>
        <taxon>Pseudomonadati</taxon>
        <taxon>Pseudomonadota</taxon>
        <taxon>Betaproteobacteria</taxon>
        <taxon>Rhodocyclales</taxon>
        <taxon>Zoogloeaceae</taxon>
        <taxon>Denitromonas</taxon>
    </lineage>
</organism>
<feature type="domain" description="Replication gene A protein-like" evidence="8">
    <location>
        <begin position="110"/>
        <end position="359"/>
    </location>
</feature>
<keyword evidence="4" id="KW-0540">Nuclease</keyword>
<dbReference type="GO" id="GO:0004519">
    <property type="term" value="F:endonuclease activity"/>
    <property type="evidence" value="ECO:0007669"/>
    <property type="project" value="UniProtKB-KW"/>
</dbReference>
<dbReference type="GO" id="GO:0016787">
    <property type="term" value="F:hydrolase activity"/>
    <property type="evidence" value="ECO:0007669"/>
    <property type="project" value="UniProtKB-KW"/>
</dbReference>